<feature type="domain" description="Glycosyl hydrolase family 13 catalytic" evidence="1">
    <location>
        <begin position="9"/>
        <end position="430"/>
    </location>
</feature>
<organism evidence="2 3">
    <name type="scientific">Rubritalea tangerina</name>
    <dbReference type="NCBI Taxonomy" id="430798"/>
    <lineage>
        <taxon>Bacteria</taxon>
        <taxon>Pseudomonadati</taxon>
        <taxon>Verrucomicrobiota</taxon>
        <taxon>Verrucomicrobiia</taxon>
        <taxon>Verrucomicrobiales</taxon>
        <taxon>Rubritaleaceae</taxon>
        <taxon>Rubritalea</taxon>
    </lineage>
</organism>
<dbReference type="Proteomes" id="UP001597389">
    <property type="component" value="Unassembled WGS sequence"/>
</dbReference>
<name>A0ABW4ZA59_9BACT</name>
<dbReference type="InterPro" id="IPR006047">
    <property type="entry name" value="GH13_cat_dom"/>
</dbReference>
<accession>A0ABW4ZA59</accession>
<sequence length="558" mass="62674">MSVRVSIYQLFVRHFSNTREQQVVDGTIEQNGCGKFAEITEKALREIQSMGFTHIWFTGVLEQASSTCYPGIEADEAVLMKGKAGSPYAIRDYFDVCADYAVDPENRIEEFSDLLDRCHELGIKTLIDFVPNHVARSYHSDIQPDLNFGESDDVGRFFAWNNNFFYLAGDGVMELPGGEFSGEGAGRVTGNNAATWQPSLSDWYETVKLNYGHDYTTGRDTHCLPEAEAHLDEVPDTWVKMDAILSYWQELGVDGFRCDMAHMVPMEFWAWVIRRARLRDSHCYFMAEAYDGDPAKLTHENVLESLLKQGFDTVYDGDSYELVKEVVEHGRGVTELDALLWAPDRLNRMLRYAENHDEVRLASRHHWRGQGASLGKVVMAFLTGVGPSPYMLYNGQEVGECGDGVEGFAGDDGRSSIFDYGHLPRLAKWVNEWHYDGGKLAVEEHALRAWYVEWCQLLQEPAFARGGVYGLNSANMENSTYRAGGEAIAQSVYAFVRHDRESDEAFLVVLNFSEAACGDEIEVWLPEGLGVWMDAELAPRVLLGGLEGYGVAVVQLTL</sequence>
<dbReference type="PANTHER" id="PTHR10357:SF205">
    <property type="entry name" value="O-GLYCOSYL HYDROLASE FAMILY 13"/>
    <property type="match status" value="1"/>
</dbReference>
<dbReference type="PANTHER" id="PTHR10357">
    <property type="entry name" value="ALPHA-AMYLASE FAMILY MEMBER"/>
    <property type="match status" value="1"/>
</dbReference>
<evidence type="ECO:0000313" key="2">
    <source>
        <dbReference type="EMBL" id="MFD2158446.1"/>
    </source>
</evidence>
<protein>
    <submittedName>
        <fullName evidence="2">Alpha-amylase family glycosyl hydrolase</fullName>
    </submittedName>
</protein>
<keyword evidence="2" id="KW-0378">Hydrolase</keyword>
<dbReference type="RefSeq" id="WP_377177711.1">
    <property type="nucleotide sequence ID" value="NZ_JBHUJB010000025.1"/>
</dbReference>
<reference evidence="3" key="1">
    <citation type="journal article" date="2019" name="Int. J. Syst. Evol. Microbiol.">
        <title>The Global Catalogue of Microorganisms (GCM) 10K type strain sequencing project: providing services to taxonomists for standard genome sequencing and annotation.</title>
        <authorList>
            <consortium name="The Broad Institute Genomics Platform"/>
            <consortium name="The Broad Institute Genome Sequencing Center for Infectious Disease"/>
            <person name="Wu L."/>
            <person name="Ma J."/>
        </authorList>
    </citation>
    <scope>NUCLEOTIDE SEQUENCE [LARGE SCALE GENOMIC DNA]</scope>
    <source>
        <strain evidence="3">CCUG 57942</strain>
    </source>
</reference>
<proteinExistence type="predicted"/>
<dbReference type="SMART" id="SM00642">
    <property type="entry name" value="Aamy"/>
    <property type="match status" value="1"/>
</dbReference>
<dbReference type="EMBL" id="JBHUJB010000025">
    <property type="protein sequence ID" value="MFD2158446.1"/>
    <property type="molecule type" value="Genomic_DNA"/>
</dbReference>
<evidence type="ECO:0000259" key="1">
    <source>
        <dbReference type="SMART" id="SM00642"/>
    </source>
</evidence>
<dbReference type="Gene3D" id="3.20.20.80">
    <property type="entry name" value="Glycosidases"/>
    <property type="match status" value="2"/>
</dbReference>
<dbReference type="InterPro" id="IPR017853">
    <property type="entry name" value="GH"/>
</dbReference>
<comment type="caution">
    <text evidence="2">The sequence shown here is derived from an EMBL/GenBank/DDBJ whole genome shotgun (WGS) entry which is preliminary data.</text>
</comment>
<evidence type="ECO:0000313" key="3">
    <source>
        <dbReference type="Proteomes" id="UP001597389"/>
    </source>
</evidence>
<gene>
    <name evidence="2" type="ORF">ACFSW8_06010</name>
</gene>
<keyword evidence="3" id="KW-1185">Reference proteome</keyword>
<dbReference type="SUPFAM" id="SSF51445">
    <property type="entry name" value="(Trans)glycosidases"/>
    <property type="match status" value="1"/>
</dbReference>
<dbReference type="GO" id="GO:0016787">
    <property type="term" value="F:hydrolase activity"/>
    <property type="evidence" value="ECO:0007669"/>
    <property type="project" value="UniProtKB-KW"/>
</dbReference>
<dbReference type="Pfam" id="PF00128">
    <property type="entry name" value="Alpha-amylase"/>
    <property type="match status" value="1"/>
</dbReference>